<dbReference type="SUPFAM" id="SSF46894">
    <property type="entry name" value="C-terminal effector domain of the bipartite response regulators"/>
    <property type="match status" value="1"/>
</dbReference>
<proteinExistence type="predicted"/>
<organism evidence="2 3">
    <name type="scientific">Micromonospora jinlongensis</name>
    <dbReference type="NCBI Taxonomy" id="1287877"/>
    <lineage>
        <taxon>Bacteria</taxon>
        <taxon>Bacillati</taxon>
        <taxon>Actinomycetota</taxon>
        <taxon>Actinomycetes</taxon>
        <taxon>Micromonosporales</taxon>
        <taxon>Micromonosporaceae</taxon>
        <taxon>Micromonospora</taxon>
    </lineage>
</organism>
<evidence type="ECO:0000259" key="1">
    <source>
        <dbReference type="SMART" id="SM01043"/>
    </source>
</evidence>
<dbReference type="PANTHER" id="PTHR35807">
    <property type="entry name" value="TRANSCRIPTIONAL REGULATOR REDD-RELATED"/>
    <property type="match status" value="1"/>
</dbReference>
<dbReference type="GO" id="GO:0003677">
    <property type="term" value="F:DNA binding"/>
    <property type="evidence" value="ECO:0007669"/>
    <property type="project" value="UniProtKB-KW"/>
</dbReference>
<dbReference type="AlphaFoldDB" id="A0A7Y9WXM9"/>
<evidence type="ECO:0000313" key="3">
    <source>
        <dbReference type="Proteomes" id="UP000523545"/>
    </source>
</evidence>
<dbReference type="Proteomes" id="UP000523545">
    <property type="component" value="Unassembled WGS sequence"/>
</dbReference>
<dbReference type="Gene3D" id="1.10.10.10">
    <property type="entry name" value="Winged helix-like DNA-binding domain superfamily/Winged helix DNA-binding domain"/>
    <property type="match status" value="1"/>
</dbReference>
<feature type="domain" description="Bacterial transcriptional activator" evidence="1">
    <location>
        <begin position="889"/>
        <end position="1027"/>
    </location>
</feature>
<dbReference type="EMBL" id="JACCHK010000001">
    <property type="protein sequence ID" value="NYH41064.1"/>
    <property type="molecule type" value="Genomic_DNA"/>
</dbReference>
<dbReference type="InterPro" id="IPR019734">
    <property type="entry name" value="TPR_rpt"/>
</dbReference>
<dbReference type="SMART" id="SM01043">
    <property type="entry name" value="BTAD"/>
    <property type="match status" value="1"/>
</dbReference>
<dbReference type="Pfam" id="PF03704">
    <property type="entry name" value="BTAD"/>
    <property type="match status" value="1"/>
</dbReference>
<keyword evidence="3" id="KW-1185">Reference proteome</keyword>
<name>A0A7Y9WXM9_9ACTN</name>
<dbReference type="InterPro" id="IPR011990">
    <property type="entry name" value="TPR-like_helical_dom_sf"/>
</dbReference>
<dbReference type="InterPro" id="IPR005158">
    <property type="entry name" value="BTAD"/>
</dbReference>
<gene>
    <name evidence="2" type="ORF">HNR22_000791</name>
</gene>
<sequence>MATEQRPRPRRWLMLVAAAGYGKTTVLETVGGDEPTACHRATDLIDAATRTTSPPTGTQPPARVAVDEVSALTGDDQLTLVRLLSALPGQPAVTLAARHPLADAALSACAGPVVHRGPETLALGRDAVARILRDEHAVPDSDLAYLVYELTAGWPAWVHLAGDALGRQGVGRRELLAALTEPGTAGGHFARDEILADLPPQVATLLGRVHHLDPISAPLCVAVNADTPADATARALRWATRTGLLVAHPRRLAGHTSSTVRLVRVLAAVLAQQAGRPDTSGRRRLYAAADWYLANAYPMAAARALHDADDTGRCAELIASHGDGMLAGGGAPDVTELISALPQAEQNPDLQLIFGDALRMSGSVTWASRVFAPLLARADHDRRWPARLLWRAAMVPYLRADYARALAVLDRGGAPPTVTPPGPDDVLLLACRASTLAQLGRVDDAVATGARALAAAQQLNEDAPLAAAHIAAALTSSGTRRDEHLAEALAAAERAGDLVQQARVLVNQAHCLLREARYPSALATAVRAVRAAELAGPPGVLVTALHNAGEALVRLGRYDEATLHFTRSKLVSQRLGLNRAAAGVYGLAEVSRRLGRREEALAAFAEAAELARDVGDLQVRIPALAGLARLRCEGAGADLTAARAAADEAHRLAPAFLLSCALVATGWVAYAGGDLGVARRRAAEAVAAARTGRQADALAEALELTAAVAADPAASRDALLEAGTIWRAAGAGPAAEQIVVLLGRVPGADGAQRSAAQVAANRLLALGVETVDGRQLSGTSADGGTVEVRVLGRFEVVVGGREVPLPAWRSRQARTLLKILVARRGRAVGRAELCELLWPDDEPRRTAHRLSVLLSAVRAVLDPPRRWPVDRYVRADLTGVRVDLTRVVVDAENLLADVPHAERLARDGDPARAREMLAQVAAAYRGDAFADEPYEDWADGLREQARSVWLRALRELARGYRRDGDADRAATTLVRLLDADSYDEWAHRALVATLVGAGRHGEARRAFDRWVGAMRSIDAPPPDPDVLRTRAGQQL</sequence>
<dbReference type="GO" id="GO:0006355">
    <property type="term" value="P:regulation of DNA-templated transcription"/>
    <property type="evidence" value="ECO:0007669"/>
    <property type="project" value="InterPro"/>
</dbReference>
<dbReference type="RefSeq" id="WP_179779114.1">
    <property type="nucleotide sequence ID" value="NZ_JACCHK010000001.1"/>
</dbReference>
<dbReference type="SMART" id="SM00028">
    <property type="entry name" value="TPR"/>
    <property type="match status" value="5"/>
</dbReference>
<accession>A0A7Y9WXM9</accession>
<dbReference type="SUPFAM" id="SSF48452">
    <property type="entry name" value="TPR-like"/>
    <property type="match status" value="2"/>
</dbReference>
<evidence type="ECO:0000313" key="2">
    <source>
        <dbReference type="EMBL" id="NYH41064.1"/>
    </source>
</evidence>
<dbReference type="Gene3D" id="1.25.40.10">
    <property type="entry name" value="Tetratricopeptide repeat domain"/>
    <property type="match status" value="2"/>
</dbReference>
<keyword evidence="2" id="KW-0238">DNA-binding</keyword>
<comment type="caution">
    <text evidence="2">The sequence shown here is derived from an EMBL/GenBank/DDBJ whole genome shotgun (WGS) entry which is preliminary data.</text>
</comment>
<dbReference type="InterPro" id="IPR036388">
    <property type="entry name" value="WH-like_DNA-bd_sf"/>
</dbReference>
<dbReference type="InterPro" id="IPR016032">
    <property type="entry name" value="Sig_transdc_resp-reg_C-effctor"/>
</dbReference>
<protein>
    <submittedName>
        <fullName evidence="2">DNA-binding SARP family transcriptional activator</fullName>
    </submittedName>
</protein>
<reference evidence="2 3" key="1">
    <citation type="submission" date="2020-07" db="EMBL/GenBank/DDBJ databases">
        <title>Sequencing the genomes of 1000 actinobacteria strains.</title>
        <authorList>
            <person name="Klenk H.-P."/>
        </authorList>
    </citation>
    <scope>NUCLEOTIDE SEQUENCE [LARGE SCALE GENOMIC DNA]</scope>
    <source>
        <strain evidence="2 3">DSM 45876</strain>
    </source>
</reference>
<dbReference type="InterPro" id="IPR051677">
    <property type="entry name" value="AfsR-DnrI-RedD_regulator"/>
</dbReference>